<evidence type="ECO:0000259" key="11">
    <source>
        <dbReference type="PROSITE" id="PS50928"/>
    </source>
</evidence>
<accession>A0ABS6ID68</accession>
<dbReference type="InterPro" id="IPR032550">
    <property type="entry name" value="TM_PBP2_N"/>
</dbReference>
<sequence length="557" mass="60242">MPKPDLHEPPASPASTTLVQPPRGTAHPKVAHQDAAHRTIRNGRRGPDSIKGTILKIVLLGLVDAFAVYVLMMLFLSQSWAALAVSSLVVLAINWIYLRRGGLPAKYLAPGVLFLLVFQVLVVFFSGYIAFTNYGDGHNSTKEDAIAAIQLTAQKRVPDSPTYKAAVLTKGDTFYLLFTDPSGKAQIGSTDEPLTEVSGAGKDSTGKANSLPGYETLKFQEIVANQQEILKITVPVSENPADGTLRTADGSTAYQFKPALRYDTATDTFTDSETGTAYRDNGKGAFADANGETLATGWKIDVGMENFARAFTDPSLRGPLLGVILWTFTFSVASVALTFALGLFLAITFNREDLRGKKVYRILMILPYAFPAFLSGLVWSGILNPEFGWLNQTLLGGAHIGWLTDPVLAKISVLVVNVWLGFPYMFLVCTGALQSLPTEIDEAARMDGASPWRVFRSIKLPLLLVSVAPLLISSFAFNFNNFNVIYMLTGGGPRFADTDRDIGATDILITLVYKVAFGQGTGRDYGLASALAIIIFIIVATISAISFKQTKALEDVN</sequence>
<feature type="region of interest" description="Disordered" evidence="10">
    <location>
        <begin position="1"/>
        <end position="35"/>
    </location>
</feature>
<organism evidence="12 13">
    <name type="scientific">Paenarthrobacter aromaticivorans</name>
    <dbReference type="NCBI Taxonomy" id="2849150"/>
    <lineage>
        <taxon>Bacteria</taxon>
        <taxon>Bacillati</taxon>
        <taxon>Actinomycetota</taxon>
        <taxon>Actinomycetes</taxon>
        <taxon>Micrococcales</taxon>
        <taxon>Micrococcaceae</taxon>
        <taxon>Paenarthrobacter</taxon>
    </lineage>
</organism>
<evidence type="ECO:0000256" key="3">
    <source>
        <dbReference type="ARBA" id="ARBA00022448"/>
    </source>
</evidence>
<dbReference type="Pfam" id="PF16296">
    <property type="entry name" value="TM_PBP2_N"/>
    <property type="match status" value="1"/>
</dbReference>
<dbReference type="PANTHER" id="PTHR47314">
    <property type="entry name" value="MALTOSE/MALTODEXTRIN TRANSPORT SYSTEM PERMEASE PROTEIN MALF"/>
    <property type="match status" value="1"/>
</dbReference>
<evidence type="ECO:0000256" key="8">
    <source>
        <dbReference type="RuleBase" id="RU363032"/>
    </source>
</evidence>
<evidence type="ECO:0000256" key="10">
    <source>
        <dbReference type="SAM" id="MobiDB-lite"/>
    </source>
</evidence>
<keyword evidence="13" id="KW-1185">Reference proteome</keyword>
<name>A0ABS6ID68_9MICC</name>
<feature type="transmembrane region" description="Helical" evidence="8">
    <location>
        <begin position="411"/>
        <end position="433"/>
    </location>
</feature>
<proteinExistence type="inferred from homology"/>
<evidence type="ECO:0000256" key="7">
    <source>
        <dbReference type="ARBA" id="ARBA00023136"/>
    </source>
</evidence>
<dbReference type="CDD" id="cd06261">
    <property type="entry name" value="TM_PBP2"/>
    <property type="match status" value="1"/>
</dbReference>
<comment type="subcellular location">
    <subcellularLocation>
        <location evidence="1 8">Cell membrane</location>
        <topology evidence="1 8">Multi-pass membrane protein</topology>
    </subcellularLocation>
</comment>
<dbReference type="EMBL" id="JAHOPC010000019">
    <property type="protein sequence ID" value="MBU8868821.1"/>
    <property type="molecule type" value="Genomic_DNA"/>
</dbReference>
<evidence type="ECO:0000256" key="2">
    <source>
        <dbReference type="ARBA" id="ARBA00009047"/>
    </source>
</evidence>
<dbReference type="PROSITE" id="PS50928">
    <property type="entry name" value="ABC_TM1"/>
    <property type="match status" value="1"/>
</dbReference>
<feature type="transmembrane region" description="Helical" evidence="8">
    <location>
        <begin position="323"/>
        <end position="347"/>
    </location>
</feature>
<dbReference type="PANTHER" id="PTHR47314:SF1">
    <property type="entry name" value="MALTOSE_MALTODEXTRIN TRANSPORT SYSTEM PERMEASE PROTEIN MALF"/>
    <property type="match status" value="1"/>
</dbReference>
<feature type="transmembrane region" description="Helical" evidence="8">
    <location>
        <begin position="525"/>
        <end position="547"/>
    </location>
</feature>
<evidence type="ECO:0000256" key="9">
    <source>
        <dbReference type="RuleBase" id="RU367050"/>
    </source>
</evidence>
<dbReference type="Proteomes" id="UP000824166">
    <property type="component" value="Unassembled WGS sequence"/>
</dbReference>
<comment type="function">
    <text evidence="9">Part of the ABC transporter complex MalEFGK involved in maltose/maltodextrin import. Probably responsible for the translocation of the substrate across the membrane.</text>
</comment>
<evidence type="ECO:0000256" key="1">
    <source>
        <dbReference type="ARBA" id="ARBA00004651"/>
    </source>
</evidence>
<feature type="transmembrane region" description="Helical" evidence="8">
    <location>
        <begin position="454"/>
        <end position="477"/>
    </location>
</feature>
<protein>
    <recommendedName>
        <fullName evidence="9">Maltose/maltodextrin transport system permease protein</fullName>
    </recommendedName>
</protein>
<feature type="domain" description="ABC transmembrane type-1" evidence="11">
    <location>
        <begin position="324"/>
        <end position="546"/>
    </location>
</feature>
<dbReference type="Pfam" id="PF00528">
    <property type="entry name" value="BPD_transp_1"/>
    <property type="match status" value="1"/>
</dbReference>
<feature type="transmembrane region" description="Helical" evidence="8">
    <location>
        <begin position="107"/>
        <end position="131"/>
    </location>
</feature>
<keyword evidence="3 8" id="KW-0813">Transport</keyword>
<feature type="region of interest" description="Disordered" evidence="10">
    <location>
        <begin position="188"/>
        <end position="208"/>
    </location>
</feature>
<feature type="transmembrane region" description="Helical" evidence="8">
    <location>
        <begin position="80"/>
        <end position="98"/>
    </location>
</feature>
<keyword evidence="6 8" id="KW-1133">Transmembrane helix</keyword>
<keyword evidence="4 9" id="KW-1003">Cell membrane</keyword>
<keyword evidence="7 8" id="KW-0472">Membrane</keyword>
<evidence type="ECO:0000256" key="6">
    <source>
        <dbReference type="ARBA" id="ARBA00022989"/>
    </source>
</evidence>
<evidence type="ECO:0000313" key="13">
    <source>
        <dbReference type="Proteomes" id="UP000824166"/>
    </source>
</evidence>
<keyword evidence="9" id="KW-0762">Sugar transport</keyword>
<keyword evidence="5 8" id="KW-0812">Transmembrane</keyword>
<feature type="transmembrane region" description="Helical" evidence="8">
    <location>
        <begin position="359"/>
        <end position="382"/>
    </location>
</feature>
<reference evidence="12 13" key="1">
    <citation type="submission" date="2021-06" db="EMBL/GenBank/DDBJ databases">
        <authorList>
            <person name="Jeong J.W."/>
        </authorList>
    </citation>
    <scope>NUCLEOTIDE SEQUENCE [LARGE SCALE GENOMIC DNA]</scope>
    <source>
        <strain evidence="12 13">MMS21-TAE1-1</strain>
    </source>
</reference>
<comment type="similarity">
    <text evidence="2 9">Belongs to the binding-protein-dependent transport system permease family. MalFG subfamily.</text>
</comment>
<dbReference type="RefSeq" id="WP_216926941.1">
    <property type="nucleotide sequence ID" value="NZ_JAHOPC010000019.1"/>
</dbReference>
<feature type="transmembrane region" description="Helical" evidence="8">
    <location>
        <begin position="54"/>
        <end position="74"/>
    </location>
</feature>
<gene>
    <name evidence="12" type="ORF">KSW38_21225</name>
</gene>
<evidence type="ECO:0000256" key="5">
    <source>
        <dbReference type="ARBA" id="ARBA00022692"/>
    </source>
</evidence>
<evidence type="ECO:0000313" key="12">
    <source>
        <dbReference type="EMBL" id="MBU8868821.1"/>
    </source>
</evidence>
<comment type="caution">
    <text evidence="12">The sequence shown here is derived from an EMBL/GenBank/DDBJ whole genome shotgun (WGS) entry which is preliminary data.</text>
</comment>
<dbReference type="InterPro" id="IPR000515">
    <property type="entry name" value="MetI-like"/>
</dbReference>
<evidence type="ECO:0000256" key="4">
    <source>
        <dbReference type="ARBA" id="ARBA00022475"/>
    </source>
</evidence>